<dbReference type="STRING" id="1306861.A0A4U6XEM2"/>
<dbReference type="AlphaFoldDB" id="A0A4U6XEM2"/>
<protein>
    <submittedName>
        <fullName evidence="2">Uncharacterized protein</fullName>
    </submittedName>
</protein>
<proteinExistence type="predicted"/>
<evidence type="ECO:0000256" key="1">
    <source>
        <dbReference type="SAM" id="MobiDB-lite"/>
    </source>
</evidence>
<feature type="region of interest" description="Disordered" evidence="1">
    <location>
        <begin position="1"/>
        <end position="37"/>
    </location>
</feature>
<comment type="caution">
    <text evidence="2">The sequence shown here is derived from an EMBL/GenBank/DDBJ whole genome shotgun (WGS) entry which is preliminary data.</text>
</comment>
<dbReference type="Proteomes" id="UP000310108">
    <property type="component" value="Unassembled WGS sequence"/>
</dbReference>
<dbReference type="EMBL" id="PJEX01000170">
    <property type="protein sequence ID" value="TKW53729.1"/>
    <property type="molecule type" value="Genomic_DNA"/>
</dbReference>
<name>A0A4U6XEM2_9PEZI</name>
<gene>
    <name evidence="2" type="ORF">CTA1_1008</name>
</gene>
<keyword evidence="3" id="KW-1185">Reference proteome</keyword>
<evidence type="ECO:0000313" key="3">
    <source>
        <dbReference type="Proteomes" id="UP000310108"/>
    </source>
</evidence>
<evidence type="ECO:0000313" key="2">
    <source>
        <dbReference type="EMBL" id="TKW53729.1"/>
    </source>
</evidence>
<reference evidence="2 3" key="1">
    <citation type="journal article" date="2019" name="PLoS ONE">
        <title>Comparative genome analysis indicates high evolutionary potential of pathogenicity genes in Colletotrichum tanaceti.</title>
        <authorList>
            <person name="Lelwala R.V."/>
            <person name="Korhonen P.K."/>
            <person name="Young N.D."/>
            <person name="Scott J.B."/>
            <person name="Ades P.A."/>
            <person name="Gasser R.B."/>
            <person name="Taylor P.W.J."/>
        </authorList>
    </citation>
    <scope>NUCLEOTIDE SEQUENCE [LARGE SCALE GENOMIC DNA]</scope>
    <source>
        <strain evidence="2">BRIP57314</strain>
    </source>
</reference>
<sequence>MWQTEVSGTKGHRSYVSRATPSPLFPEISNKTQEEGEECPRRAAARLRLASIIAIAPLYTESTYTDGERVGHVRPLSDLNRYPIQTHGNLGPYAIDADVWASYFDDDDDDDGETPAYSAYYPLVGPNVSEPYPGSLVDGWSVSVAVRDNIPLTNASLLRLAGGASDRDKFIAGVRVTLNPPAALLEDEDEGDDDDESKETRANWAMDPSWRLCYSHLTFPSTQSGATQARLADDDGSCSSLWNETCLAAIEVARTGIIAFGAANAGSARESRPTVRIVCPRAKEEGEAEIEAEVEGNGGAAATAGVGKVALVLCLAVGVAFCLG</sequence>
<organism evidence="2 3">
    <name type="scientific">Colletotrichum tanaceti</name>
    <dbReference type="NCBI Taxonomy" id="1306861"/>
    <lineage>
        <taxon>Eukaryota</taxon>
        <taxon>Fungi</taxon>
        <taxon>Dikarya</taxon>
        <taxon>Ascomycota</taxon>
        <taxon>Pezizomycotina</taxon>
        <taxon>Sordariomycetes</taxon>
        <taxon>Hypocreomycetidae</taxon>
        <taxon>Glomerellales</taxon>
        <taxon>Glomerellaceae</taxon>
        <taxon>Colletotrichum</taxon>
        <taxon>Colletotrichum destructivum species complex</taxon>
    </lineage>
</organism>
<accession>A0A4U6XEM2</accession>